<name>A0A285NUR8_9AQUI</name>
<reference evidence="2" key="1">
    <citation type="submission" date="2017-09" db="EMBL/GenBank/DDBJ databases">
        <authorList>
            <person name="Varghese N."/>
            <person name="Submissions S."/>
        </authorList>
    </citation>
    <scope>NUCLEOTIDE SEQUENCE [LARGE SCALE GENOMIC DNA]</scope>
    <source>
        <strain evidence="2">DSM 2913</strain>
    </source>
</reference>
<protein>
    <submittedName>
        <fullName evidence="1">Lipopolysaccharide-assembly, LptC-related</fullName>
    </submittedName>
</protein>
<dbReference type="RefSeq" id="WP_096600343.1">
    <property type="nucleotide sequence ID" value="NZ_OBEN01000001.1"/>
</dbReference>
<proteinExistence type="predicted"/>
<organism evidence="1 2">
    <name type="scientific">Hydrogenobacter hydrogenophilus</name>
    <dbReference type="NCBI Taxonomy" id="35835"/>
    <lineage>
        <taxon>Bacteria</taxon>
        <taxon>Pseudomonadati</taxon>
        <taxon>Aquificota</taxon>
        <taxon>Aquificia</taxon>
        <taxon>Aquificales</taxon>
        <taxon>Aquificaceae</taxon>
        <taxon>Hydrogenobacter</taxon>
    </lineage>
</organism>
<dbReference type="OrthoDB" id="14699at2"/>
<sequence length="165" mass="18703">MLKIFLLSVFFMGISLVLSSYVRSAYDHLPTLKQEEKGNAQDVMIKAYGKAGLEWTLKGKNLYTKNGNILLISALLQTQKEKITANRAFINRDTLKGYVEGNVQIVGENFYAKTDRANIDLKEGKVWGNTKVILKEEGKETYGESFTVELRPLRIIIKKAKVKLE</sequence>
<evidence type="ECO:0000313" key="1">
    <source>
        <dbReference type="EMBL" id="SNZ11626.1"/>
    </source>
</evidence>
<gene>
    <name evidence="1" type="ORF">SAMN06265353_0290</name>
</gene>
<dbReference type="EMBL" id="OBEN01000001">
    <property type="protein sequence ID" value="SNZ11626.1"/>
    <property type="molecule type" value="Genomic_DNA"/>
</dbReference>
<evidence type="ECO:0000313" key="2">
    <source>
        <dbReference type="Proteomes" id="UP000218627"/>
    </source>
</evidence>
<dbReference type="AlphaFoldDB" id="A0A285NUR8"/>
<accession>A0A285NUR8</accession>
<dbReference type="InterPro" id="IPR010664">
    <property type="entry name" value="LipoPS_assembly_LptC-rel"/>
</dbReference>
<keyword evidence="2" id="KW-1185">Reference proteome</keyword>
<dbReference type="Pfam" id="PF06835">
    <property type="entry name" value="LptC"/>
    <property type="match status" value="1"/>
</dbReference>
<dbReference type="Proteomes" id="UP000218627">
    <property type="component" value="Unassembled WGS sequence"/>
</dbReference>